<reference evidence="1 2" key="1">
    <citation type="submission" date="2024-02" db="EMBL/GenBank/DDBJ databases">
        <title>Full genome sequence of Sphingomonas kaistensis.</title>
        <authorList>
            <person name="Poletto B.L."/>
            <person name="Silva G."/>
            <person name="Galante D."/>
            <person name="Campos K.R."/>
            <person name="Santos M.B.N."/>
            <person name="Sacchi C.T."/>
        </authorList>
    </citation>
    <scope>NUCLEOTIDE SEQUENCE [LARGE SCALE GENOMIC DNA]</scope>
    <source>
        <strain evidence="1 2">MA4R</strain>
    </source>
</reference>
<accession>A0ABZ2FZN5</accession>
<name>A0ABZ2FZN5_9SPHN</name>
<dbReference type="Proteomes" id="UP001382935">
    <property type="component" value="Chromosome"/>
</dbReference>
<dbReference type="RefSeq" id="WP_338502715.1">
    <property type="nucleotide sequence ID" value="NZ_CP145607.1"/>
</dbReference>
<sequence length="214" mass="23533">MTSLLALAACTVPERPQVAAPAPVIIQPTKADRWRAVATEEDTERVRRLPMAWSEALAEVRAARSTSALREEGPLLEAGAGLARPAPTPGSYNCRLIRLGKTDRRTPALVKFKPFFCYVEVENDLLTIVKQTGTERPAGRLWEDDDASRLIFLGSIALGEKERNKPYGEDASRDMAGVLERVGPMRWRLALPFPRSGAKLEVYELTPVAVQPAA</sequence>
<evidence type="ECO:0000313" key="2">
    <source>
        <dbReference type="Proteomes" id="UP001382935"/>
    </source>
</evidence>
<dbReference type="EMBL" id="CP145607">
    <property type="protein sequence ID" value="WWM70100.1"/>
    <property type="molecule type" value="Genomic_DNA"/>
</dbReference>
<proteinExistence type="predicted"/>
<gene>
    <name evidence="1" type="ORF">V6R86_05235</name>
</gene>
<keyword evidence="2" id="KW-1185">Reference proteome</keyword>
<protein>
    <submittedName>
        <fullName evidence="1">DUF4893 domain-containing protein</fullName>
    </submittedName>
</protein>
<dbReference type="Pfam" id="PF16233">
    <property type="entry name" value="DUF4893"/>
    <property type="match status" value="1"/>
</dbReference>
<dbReference type="InterPro" id="IPR032609">
    <property type="entry name" value="DUF4893"/>
</dbReference>
<organism evidence="1 2">
    <name type="scientific">Sphingomonas kaistensis</name>
    <dbReference type="NCBI Taxonomy" id="298708"/>
    <lineage>
        <taxon>Bacteria</taxon>
        <taxon>Pseudomonadati</taxon>
        <taxon>Pseudomonadota</taxon>
        <taxon>Alphaproteobacteria</taxon>
        <taxon>Sphingomonadales</taxon>
        <taxon>Sphingomonadaceae</taxon>
        <taxon>Sphingomonas</taxon>
    </lineage>
</organism>
<evidence type="ECO:0000313" key="1">
    <source>
        <dbReference type="EMBL" id="WWM70100.1"/>
    </source>
</evidence>